<evidence type="ECO:0000259" key="2">
    <source>
        <dbReference type="Pfam" id="PF03795"/>
    </source>
</evidence>
<evidence type="ECO:0000313" key="3">
    <source>
        <dbReference type="EMBL" id="ARJ42599.1"/>
    </source>
</evidence>
<evidence type="ECO:0000313" key="4">
    <source>
        <dbReference type="Proteomes" id="UP000192900"/>
    </source>
</evidence>
<dbReference type="InterPro" id="IPR011008">
    <property type="entry name" value="Dimeric_a/b-barrel"/>
</dbReference>
<accession>A0A1W6B6B8</accession>
<dbReference type="Proteomes" id="UP000192900">
    <property type="component" value="Chromosome"/>
</dbReference>
<dbReference type="SUPFAM" id="SSF54909">
    <property type="entry name" value="Dimeric alpha+beta barrel"/>
    <property type="match status" value="1"/>
</dbReference>
<dbReference type="EMBL" id="CP019706">
    <property type="protein sequence ID" value="ARJ42599.1"/>
    <property type="molecule type" value="Genomic_DNA"/>
</dbReference>
<sequence length="94" mass="10558">MYIINLSYHRPIEEVEALTEAHVDWLKRYFAAEVFIAAGRKDPRSGGVIMAKDIDRDRLDTILAEDPFVAVAHYEVIKVNISLTSEALKALAEG</sequence>
<reference evidence="3 4" key="1">
    <citation type="submission" date="2017-02" db="EMBL/GenBank/DDBJ databases">
        <title>Complete genome sequence of the drought resistance-promoting endophyte Pantoea alhagi LTYR-11Z.</title>
        <authorList>
            <person name="Zhang L."/>
        </authorList>
    </citation>
    <scope>NUCLEOTIDE SEQUENCE [LARGE SCALE GENOMIC DNA]</scope>
    <source>
        <strain evidence="3 4">LTYR-11Z</strain>
    </source>
</reference>
<protein>
    <recommendedName>
        <fullName evidence="2">YCII-related domain-containing protein</fullName>
    </recommendedName>
</protein>
<comment type="similarity">
    <text evidence="1">Belongs to the YciI family.</text>
</comment>
<gene>
    <name evidence="3" type="ORF">B1H58_11545</name>
</gene>
<keyword evidence="4" id="KW-1185">Reference proteome</keyword>
<dbReference type="AlphaFoldDB" id="A0A1W6B6B8"/>
<dbReference type="OrthoDB" id="9814407at2"/>
<organism evidence="3 4">
    <name type="scientific">Pantoea alhagi</name>
    <dbReference type="NCBI Taxonomy" id="1891675"/>
    <lineage>
        <taxon>Bacteria</taxon>
        <taxon>Pseudomonadati</taxon>
        <taxon>Pseudomonadota</taxon>
        <taxon>Gammaproteobacteria</taxon>
        <taxon>Enterobacterales</taxon>
        <taxon>Erwiniaceae</taxon>
        <taxon>Pantoea</taxon>
    </lineage>
</organism>
<proteinExistence type="inferred from homology"/>
<dbReference type="RefSeq" id="WP_085070421.1">
    <property type="nucleotide sequence ID" value="NZ_CP019706.1"/>
</dbReference>
<dbReference type="InterPro" id="IPR005545">
    <property type="entry name" value="YCII"/>
</dbReference>
<evidence type="ECO:0000256" key="1">
    <source>
        <dbReference type="ARBA" id="ARBA00007689"/>
    </source>
</evidence>
<name>A0A1W6B6B8_9GAMM</name>
<dbReference type="PANTHER" id="PTHR37828">
    <property type="entry name" value="GSR2449 PROTEIN"/>
    <property type="match status" value="1"/>
</dbReference>
<dbReference type="PANTHER" id="PTHR37828:SF1">
    <property type="entry name" value="YCII-RELATED DOMAIN-CONTAINING PROTEIN"/>
    <property type="match status" value="1"/>
</dbReference>
<dbReference type="STRING" id="1891675.B1H58_11545"/>
<dbReference type="KEGG" id="palh:B1H58_11545"/>
<dbReference type="Pfam" id="PF03795">
    <property type="entry name" value="YCII"/>
    <property type="match status" value="1"/>
</dbReference>
<feature type="domain" description="YCII-related" evidence="2">
    <location>
        <begin position="1"/>
        <end position="79"/>
    </location>
</feature>